<reference evidence="2" key="2">
    <citation type="journal article" date="2015" name="Fish Shellfish Immunol.">
        <title>Early steps in the European eel (Anguilla anguilla)-Vibrio vulnificus interaction in the gills: Role of the RtxA13 toxin.</title>
        <authorList>
            <person name="Callol A."/>
            <person name="Pajuelo D."/>
            <person name="Ebbesson L."/>
            <person name="Teles M."/>
            <person name="MacKenzie S."/>
            <person name="Amaro C."/>
        </authorList>
    </citation>
    <scope>NUCLEOTIDE SEQUENCE</scope>
</reference>
<organism evidence="2">
    <name type="scientific">Anguilla anguilla</name>
    <name type="common">European freshwater eel</name>
    <name type="synonym">Muraena anguilla</name>
    <dbReference type="NCBI Taxonomy" id="7936"/>
    <lineage>
        <taxon>Eukaryota</taxon>
        <taxon>Metazoa</taxon>
        <taxon>Chordata</taxon>
        <taxon>Craniata</taxon>
        <taxon>Vertebrata</taxon>
        <taxon>Euteleostomi</taxon>
        <taxon>Actinopterygii</taxon>
        <taxon>Neopterygii</taxon>
        <taxon>Teleostei</taxon>
        <taxon>Anguilliformes</taxon>
        <taxon>Anguillidae</taxon>
        <taxon>Anguilla</taxon>
    </lineage>
</organism>
<accession>A0A0E9QWG4</accession>
<keyword evidence="1" id="KW-0472">Membrane</keyword>
<keyword evidence="1" id="KW-0812">Transmembrane</keyword>
<keyword evidence="1" id="KW-1133">Transmembrane helix</keyword>
<protein>
    <submittedName>
        <fullName evidence="2">Uncharacterized protein</fullName>
    </submittedName>
</protein>
<evidence type="ECO:0000313" key="2">
    <source>
        <dbReference type="EMBL" id="JAH21271.1"/>
    </source>
</evidence>
<sequence>MEGLCTIQLQVVCFQLVDIMKGRLSRSKLTHSTCTYLVLKHFSQLNIIRTMCFYFSWYLILAWAFLCGVSMFSSCSPTVSPLRYAGRLT</sequence>
<reference evidence="2" key="1">
    <citation type="submission" date="2014-11" db="EMBL/GenBank/DDBJ databases">
        <authorList>
            <person name="Amaro Gonzalez C."/>
        </authorList>
    </citation>
    <scope>NUCLEOTIDE SEQUENCE</scope>
</reference>
<name>A0A0E9QWG4_ANGAN</name>
<feature type="transmembrane region" description="Helical" evidence="1">
    <location>
        <begin position="51"/>
        <end position="72"/>
    </location>
</feature>
<dbReference type="EMBL" id="GBXM01087306">
    <property type="protein sequence ID" value="JAH21271.1"/>
    <property type="molecule type" value="Transcribed_RNA"/>
</dbReference>
<dbReference type="AlphaFoldDB" id="A0A0E9QWG4"/>
<evidence type="ECO:0000256" key="1">
    <source>
        <dbReference type="SAM" id="Phobius"/>
    </source>
</evidence>
<proteinExistence type="predicted"/>